<keyword evidence="2" id="KW-1185">Reference proteome</keyword>
<organism evidence="1 2">
    <name type="scientific">Gossypium arboreum</name>
    <name type="common">Tree cotton</name>
    <name type="synonym">Gossypium nanking</name>
    <dbReference type="NCBI Taxonomy" id="29729"/>
    <lineage>
        <taxon>Eukaryota</taxon>
        <taxon>Viridiplantae</taxon>
        <taxon>Streptophyta</taxon>
        <taxon>Embryophyta</taxon>
        <taxon>Tracheophyta</taxon>
        <taxon>Spermatophyta</taxon>
        <taxon>Magnoliopsida</taxon>
        <taxon>eudicotyledons</taxon>
        <taxon>Gunneridae</taxon>
        <taxon>Pentapetalae</taxon>
        <taxon>rosids</taxon>
        <taxon>malvids</taxon>
        <taxon>Malvales</taxon>
        <taxon>Malvaceae</taxon>
        <taxon>Malvoideae</taxon>
        <taxon>Gossypium</taxon>
    </lineage>
</organism>
<reference evidence="2" key="1">
    <citation type="submission" date="2014-09" db="EMBL/GenBank/DDBJ databases">
        <authorList>
            <person name="Mudge J."/>
            <person name="Ramaraj T."/>
            <person name="Lindquist I.E."/>
            <person name="Bharti A.K."/>
            <person name="Sundararajan A."/>
            <person name="Cameron C.T."/>
            <person name="Woodward J.E."/>
            <person name="May G.D."/>
            <person name="Brubaker C."/>
            <person name="Broadhvest J."/>
            <person name="Wilkins T.A."/>
        </authorList>
    </citation>
    <scope>NUCLEOTIDE SEQUENCE</scope>
    <source>
        <strain evidence="2">cv. AKA8401</strain>
    </source>
</reference>
<gene>
    <name evidence="1" type="ORF">F383_11384</name>
</gene>
<dbReference type="GO" id="GO:0003968">
    <property type="term" value="F:RNA-directed RNA polymerase activity"/>
    <property type="evidence" value="ECO:0007669"/>
    <property type="project" value="UniProtKB-KW"/>
</dbReference>
<dbReference type="AlphaFoldDB" id="A0A0B0PVG2"/>
<dbReference type="EMBL" id="KN440939">
    <property type="protein sequence ID" value="KHG27391.1"/>
    <property type="molecule type" value="Genomic_DNA"/>
</dbReference>
<evidence type="ECO:0000313" key="2">
    <source>
        <dbReference type="Proteomes" id="UP000032142"/>
    </source>
</evidence>
<accession>A0A0B0PVG2</accession>
<sequence length="84" mass="9830">MCIPRETPWLGFRSFQARLRRKSRFGLKSGKYKDLVRTSVPHVIVPPEEYGCIKDLARTAFSSWLGVEDRRRQHHTIETSSLEN</sequence>
<dbReference type="Proteomes" id="UP000032142">
    <property type="component" value="Unassembled WGS sequence"/>
</dbReference>
<keyword evidence="1" id="KW-0808">Transferase</keyword>
<name>A0A0B0PVG2_GOSAR</name>
<keyword evidence="1" id="KW-0548">Nucleotidyltransferase</keyword>
<proteinExistence type="predicted"/>
<keyword evidence="1" id="KW-0696">RNA-directed RNA polymerase</keyword>
<protein>
    <submittedName>
        <fullName evidence="1">RNA-directed RNA polymerase</fullName>
    </submittedName>
</protein>
<evidence type="ECO:0000313" key="1">
    <source>
        <dbReference type="EMBL" id="KHG27391.1"/>
    </source>
</evidence>